<comment type="function">
    <text evidence="6 7">Catalyzes the reversible transfer of the terminal phosphate of ATP to form a long-chain polyphosphate (polyP).</text>
</comment>
<dbReference type="HAMAP" id="MF_00347">
    <property type="entry name" value="Polyphosphate_kinase"/>
    <property type="match status" value="1"/>
</dbReference>
<dbReference type="NCBIfam" id="NF003918">
    <property type="entry name" value="PRK05443.1-2"/>
    <property type="match status" value="1"/>
</dbReference>
<sequence length="680" mass="77194">MKNNTPALLDRDLSILSFNARVLSLAERADYPLLERLRFMCIVSHNLDEFFEVRMPLQMEAHQQGITLGPVTANTCEQVAQMAHALVAQQYQLFNEALMPALAKEGVHLVSGSIRTPEQTAWVASYFKREVLPFLMPVSLDPSHPFPQVANKSLNFIVRIAVGDEERIAIVRAPRVVPRVVQLPPSLSKGEQRFVSLTSIIRANLDVLFEGATILHFSQFRVTRNSDLDVDEDDVINLRMALREELAHRQYGEAVRLEVTQECDSDLADFLLKQFNLPALALYRVNGPVNLGRLIQLPDMAKGDHLKFVPFHPQWPREIKKNQSIIAQMQGRDLLMHQPYESFDVVIQLLEEAVLDDQVLAIRMTIYRTGADPRMLRLLQEAVGRGKEVLVVVELKARFDEEANINWAEALESVGAQVVYGVVGLKTHAKMLLIMRREGKTIQRYGHLSTGNYNPKTTRLYTDWSMLTANPNLTKEMEAVFRHLTSELPLPVMRHLLVAPFTLQTGMIRQLEKAQRVARQGKPARVIAKMNALTDVPLVQALIKAATAGVEIDLIVRGACILPVSLPALQGRIRVRSVVGRLLEHSRVFYFALDGQVQMWLSSADWMSRNMTRRVELAWPITDPAMQQRILQESLQMYLEDTLDAWQLNERGEYTAVRDTTEPLSRQGCQNSLLKQYQPR</sequence>
<organism evidence="12 13">
    <name type="scientific">Methylophilus aquaticus</name>
    <dbReference type="NCBI Taxonomy" id="1971610"/>
    <lineage>
        <taxon>Bacteria</taxon>
        <taxon>Pseudomonadati</taxon>
        <taxon>Pseudomonadota</taxon>
        <taxon>Betaproteobacteria</taxon>
        <taxon>Nitrosomonadales</taxon>
        <taxon>Methylophilaceae</taxon>
        <taxon>Methylophilus</taxon>
    </lineage>
</organism>
<dbReference type="RefSeq" id="WP_306389769.1">
    <property type="nucleotide sequence ID" value="NZ_JAVCAP010000019.1"/>
</dbReference>
<dbReference type="Pfam" id="PF02503">
    <property type="entry name" value="PP_kinase"/>
    <property type="match status" value="1"/>
</dbReference>
<dbReference type="InterPro" id="IPR036832">
    <property type="entry name" value="PPK_N_dom_sf"/>
</dbReference>
<evidence type="ECO:0000259" key="11">
    <source>
        <dbReference type="Pfam" id="PF17941"/>
    </source>
</evidence>
<comment type="cofactor">
    <cofactor evidence="6">
        <name>Mg(2+)</name>
        <dbReference type="ChEBI" id="CHEBI:18420"/>
    </cofactor>
</comment>
<dbReference type="InterPro" id="IPR025198">
    <property type="entry name" value="PPK_N_dom"/>
</dbReference>
<gene>
    <name evidence="12" type="primary">ppk1</name>
    <name evidence="6" type="synonym">ppk</name>
    <name evidence="12" type="ORF">Q9291_09050</name>
</gene>
<evidence type="ECO:0000313" key="12">
    <source>
        <dbReference type="EMBL" id="MDP8567993.1"/>
    </source>
</evidence>
<dbReference type="Pfam" id="PF17941">
    <property type="entry name" value="PP_kinase_C_1"/>
    <property type="match status" value="1"/>
</dbReference>
<dbReference type="Gene3D" id="3.30.1840.10">
    <property type="entry name" value="Polyphosphate kinase middle domain"/>
    <property type="match status" value="1"/>
</dbReference>
<dbReference type="Proteomes" id="UP001225906">
    <property type="component" value="Unassembled WGS sequence"/>
</dbReference>
<evidence type="ECO:0000256" key="2">
    <source>
        <dbReference type="ARBA" id="ARBA00022679"/>
    </source>
</evidence>
<keyword evidence="2 6" id="KW-0808">Transferase</keyword>
<dbReference type="Pfam" id="PF13089">
    <property type="entry name" value="PP_kinase_N"/>
    <property type="match status" value="1"/>
</dbReference>
<dbReference type="EC" id="2.7.4.1" evidence="6 7"/>
<dbReference type="SUPFAM" id="SSF143724">
    <property type="entry name" value="PHP14-like"/>
    <property type="match status" value="1"/>
</dbReference>
<feature type="binding site" evidence="6">
    <location>
        <position position="461"/>
    </location>
    <ligand>
        <name>ATP</name>
        <dbReference type="ChEBI" id="CHEBI:30616"/>
    </ligand>
</feature>
<dbReference type="EMBL" id="JAVCAP010000019">
    <property type="protein sequence ID" value="MDP8567993.1"/>
    <property type="molecule type" value="Genomic_DNA"/>
</dbReference>
<dbReference type="PANTHER" id="PTHR30218">
    <property type="entry name" value="POLYPHOSPHATE KINASE"/>
    <property type="match status" value="1"/>
</dbReference>
<dbReference type="InterPro" id="IPR024953">
    <property type="entry name" value="PP_kinase_middle"/>
</dbReference>
<feature type="active site" description="Phosphohistidine intermediate" evidence="6">
    <location>
        <position position="428"/>
    </location>
</feature>
<feature type="domain" description="Polyphosphate kinase C-terminal" evidence="10">
    <location>
        <begin position="496"/>
        <end position="661"/>
    </location>
</feature>
<dbReference type="Gene3D" id="1.20.58.310">
    <property type="entry name" value="Polyphosphate kinase N-terminal domain"/>
    <property type="match status" value="1"/>
</dbReference>
<dbReference type="InterPro" id="IPR041108">
    <property type="entry name" value="PP_kinase_C_1"/>
</dbReference>
<dbReference type="InterPro" id="IPR036830">
    <property type="entry name" value="PP_kinase_middle_dom_sf"/>
</dbReference>
<protein>
    <recommendedName>
        <fullName evidence="6 7">Polyphosphate kinase</fullName>
        <ecNumber evidence="6 7">2.7.4.1</ecNumber>
    </recommendedName>
    <alternativeName>
        <fullName evidence="6">ATP-polyphosphate phosphotransferase</fullName>
    </alternativeName>
    <alternativeName>
        <fullName evidence="6">Polyphosphoric acid kinase</fullName>
    </alternativeName>
</protein>
<evidence type="ECO:0000256" key="6">
    <source>
        <dbReference type="HAMAP-Rule" id="MF_00347"/>
    </source>
</evidence>
<dbReference type="InterPro" id="IPR025200">
    <property type="entry name" value="PPK_C_dom2"/>
</dbReference>
<evidence type="ECO:0000313" key="13">
    <source>
        <dbReference type="Proteomes" id="UP001225906"/>
    </source>
</evidence>
<evidence type="ECO:0000259" key="9">
    <source>
        <dbReference type="Pfam" id="PF13089"/>
    </source>
</evidence>
<proteinExistence type="inferred from homology"/>
<feature type="binding site" evidence="6">
    <location>
        <position position="398"/>
    </location>
    <ligand>
        <name>Mg(2+)</name>
        <dbReference type="ChEBI" id="CHEBI:18420"/>
    </ligand>
</feature>
<comment type="caution">
    <text evidence="12">The sequence shown here is derived from an EMBL/GenBank/DDBJ whole genome shotgun (WGS) entry which is preliminary data.</text>
</comment>
<keyword evidence="1 6" id="KW-0597">Phosphoprotein</keyword>
<feature type="binding site" evidence="6">
    <location>
        <position position="368"/>
    </location>
    <ligand>
        <name>Mg(2+)</name>
        <dbReference type="ChEBI" id="CHEBI:18420"/>
    </ligand>
</feature>
<evidence type="ECO:0000259" key="10">
    <source>
        <dbReference type="Pfam" id="PF13090"/>
    </source>
</evidence>
<dbReference type="PIRSF" id="PIRSF015589">
    <property type="entry name" value="PP_kinase"/>
    <property type="match status" value="1"/>
</dbReference>
<feature type="binding site" evidence="6">
    <location>
        <position position="46"/>
    </location>
    <ligand>
        <name>ATP</name>
        <dbReference type="ChEBI" id="CHEBI:30616"/>
    </ligand>
</feature>
<dbReference type="Gene3D" id="3.30.870.10">
    <property type="entry name" value="Endonuclease Chain A"/>
    <property type="match status" value="2"/>
</dbReference>
<dbReference type="NCBIfam" id="TIGR03705">
    <property type="entry name" value="poly_P_kin"/>
    <property type="match status" value="1"/>
</dbReference>
<name>A0ABT9JTT2_9PROT</name>
<feature type="binding site" evidence="6">
    <location>
        <position position="585"/>
    </location>
    <ligand>
        <name>ATP</name>
        <dbReference type="ChEBI" id="CHEBI:30616"/>
    </ligand>
</feature>
<keyword evidence="6" id="KW-0479">Metal-binding</keyword>
<dbReference type="NCBIfam" id="NF003921">
    <property type="entry name" value="PRK05443.2-2"/>
    <property type="match status" value="1"/>
</dbReference>
<accession>A0ABT9JTT2</accession>
<evidence type="ECO:0000256" key="1">
    <source>
        <dbReference type="ARBA" id="ARBA00022553"/>
    </source>
</evidence>
<keyword evidence="5 6" id="KW-0067">ATP-binding</keyword>
<dbReference type="Pfam" id="PF13090">
    <property type="entry name" value="PP_kinase_C"/>
    <property type="match status" value="1"/>
</dbReference>
<evidence type="ECO:0000259" key="8">
    <source>
        <dbReference type="Pfam" id="PF02503"/>
    </source>
</evidence>
<evidence type="ECO:0000256" key="4">
    <source>
        <dbReference type="ARBA" id="ARBA00022777"/>
    </source>
</evidence>
<keyword evidence="6" id="KW-0460">Magnesium</keyword>
<dbReference type="PANTHER" id="PTHR30218:SF0">
    <property type="entry name" value="POLYPHOSPHATE KINASE"/>
    <property type="match status" value="1"/>
</dbReference>
<keyword evidence="13" id="KW-1185">Reference proteome</keyword>
<evidence type="ECO:0000256" key="5">
    <source>
        <dbReference type="ARBA" id="ARBA00022840"/>
    </source>
</evidence>
<feature type="binding site" evidence="6">
    <location>
        <position position="557"/>
    </location>
    <ligand>
        <name>ATP</name>
        <dbReference type="ChEBI" id="CHEBI:30616"/>
    </ligand>
</feature>
<reference evidence="13" key="1">
    <citation type="journal article" date="2019" name="Int. J. Syst. Evol. Microbiol.">
        <title>The Global Catalogue of Microorganisms (GCM) 10K type strain sequencing project: providing services to taxonomists for standard genome sequencing and annotation.</title>
        <authorList>
            <consortium name="The Broad Institute Genomics Platform"/>
            <consortium name="The Broad Institute Genome Sequencing Center for Infectious Disease"/>
            <person name="Wu L."/>
            <person name="Ma J."/>
        </authorList>
    </citation>
    <scope>NUCLEOTIDE SEQUENCE [LARGE SCALE GENOMIC DNA]</scope>
    <source>
        <strain evidence="13">VKM B-3159</strain>
    </source>
</reference>
<keyword evidence="4 6" id="KW-0418">Kinase</keyword>
<comment type="catalytic activity">
    <reaction evidence="6 7">
        <text>[phosphate](n) + ATP = [phosphate](n+1) + ADP</text>
        <dbReference type="Rhea" id="RHEA:19573"/>
        <dbReference type="Rhea" id="RHEA-COMP:9859"/>
        <dbReference type="Rhea" id="RHEA-COMP:14280"/>
        <dbReference type="ChEBI" id="CHEBI:16838"/>
        <dbReference type="ChEBI" id="CHEBI:30616"/>
        <dbReference type="ChEBI" id="CHEBI:456216"/>
        <dbReference type="EC" id="2.7.4.1"/>
    </reaction>
</comment>
<dbReference type="SUPFAM" id="SSF56024">
    <property type="entry name" value="Phospholipase D/nuclease"/>
    <property type="match status" value="2"/>
</dbReference>
<keyword evidence="3 6" id="KW-0547">Nucleotide-binding</keyword>
<dbReference type="SUPFAM" id="SSF140356">
    <property type="entry name" value="PPK N-terminal domain-like"/>
    <property type="match status" value="1"/>
</dbReference>
<feature type="domain" description="Polyphosphate kinase C-terminal" evidence="11">
    <location>
        <begin position="325"/>
        <end position="486"/>
    </location>
</feature>
<feature type="domain" description="Polyphosphate kinase middle" evidence="8">
    <location>
        <begin position="118"/>
        <end position="297"/>
    </location>
</feature>
<comment type="PTM">
    <text evidence="6 7">An intermediate of this reaction is the autophosphorylated ppk in which a phosphate is covalently linked to a histidine residue through a N-P bond.</text>
</comment>
<evidence type="ECO:0000256" key="3">
    <source>
        <dbReference type="ARBA" id="ARBA00022741"/>
    </source>
</evidence>
<dbReference type="GO" id="GO:0008976">
    <property type="term" value="F:polyphosphate kinase activity"/>
    <property type="evidence" value="ECO:0007669"/>
    <property type="project" value="UniProtKB-EC"/>
</dbReference>
<comment type="similarity">
    <text evidence="6 7">Belongs to the polyphosphate kinase 1 (PPK1) family.</text>
</comment>
<feature type="domain" description="Polyphosphate kinase N-terminal" evidence="9">
    <location>
        <begin position="9"/>
        <end position="110"/>
    </location>
</feature>
<evidence type="ECO:0000256" key="7">
    <source>
        <dbReference type="RuleBase" id="RU003800"/>
    </source>
</evidence>
<dbReference type="InterPro" id="IPR003414">
    <property type="entry name" value="PP_kinase"/>
</dbReference>